<dbReference type="EMBL" id="NKCL01000326">
    <property type="protein sequence ID" value="RSL75870.1"/>
    <property type="molecule type" value="Genomic_DNA"/>
</dbReference>
<evidence type="ECO:0000256" key="1">
    <source>
        <dbReference type="SAM" id="Phobius"/>
    </source>
</evidence>
<sequence>MSFDTQRQCLLITRLPRELRDAIYLELWRPYGLRQHIFWHGHPADPDNWHYCRWQCTTDFDAIDKLQEDLEVLRIQENIPFGEPICSKHYEMRLISPWLNHWACGELCERVYGQNVIQGASTGRYHCWKDTQRPLVNKMAKTPYIPMLSTCKLISEECLKSIYESITFVFTDLHSWQSFIGFCDQDARMKTWPKVDLQPQAFPKYCKHLELSMTPFFPCLITCSSPMRTPQPDRPHDPYDFHWLRLSLFQNLQSIKIWVTARSTKVLKGPNERGSWPDFIKITDLDTDELRQALSCFANVNEFVISTPLSNDIGPEDGLVEGVTTRPHHRVWKRGTGDFFHPRLSPNFGRGGLSGLIYTSIVRQLSFPLNYEYLPVDTSLPYWPELFDPMDDPAPGIALIKGPDPPPVIKQPRDSLPDILVPLVEPIVPYDDADFSTFGERLGFTLDNADTTTPEGTASILQSWLFFGLLSRSLKDDFRMDDFIRPSQKDRFLSLKNLPSDIDVEDSDFGEQLLKDCMDAAALIRRLDALGKLDKSPAGETGLAILVLVKALLTLAFKPSRQASHACKSLFKKAPLTKFWLDTLCIPVSTPGDSAETKADVDKLKLLAINQMGQIYAAASQILVLDSELQQVGSGVLDQISHVESLARLVSCAWMRRCWTLQEGALANKITFQSAVGPMTPFLPPRITEESVAFSLLPGPFIYLRIYQLYKWEMTHRESVQERKDNPILVHLRYRFQEVLDNVTSTYNRSRFFGQATPASQLEVFSAVWNQLAYRNTTKKEDLPAIFSNLLDINVWKLLQHRPEDRMKALLRGTDALPIDLLFNTGPRALSGGDSLDRWVPSQPSRTIMRSSREAKDFEPDAIEEFFDEYVKNSLRWTESGDLELSPLNSKEMMALVLQGDEKKDASSLVFVTYIDMDLSGQVTPFLVRLHIPEVDELQRDDRHKEALILDVRDRSGGGGGLLRLTNIKEESHELVGRYDCPLTWESASPEDLTSYPTVSSVDFGNPFKLTLQCEPGPVMKGQVKRPLHGHLMGTAKITGTLLMGTMKIFWLASFILRIIIEVRLAL</sequence>
<evidence type="ECO:0000313" key="2">
    <source>
        <dbReference type="EMBL" id="RSL75870.1"/>
    </source>
</evidence>
<keyword evidence="1" id="KW-0472">Membrane</keyword>
<evidence type="ECO:0008006" key="4">
    <source>
        <dbReference type="Google" id="ProtNLM"/>
    </source>
</evidence>
<dbReference type="PANTHER" id="PTHR39596:SF2">
    <property type="entry name" value="HET DOMAIN PROTEIN (AFU_ORTHOLOGUE AFUA_1G17550)-RELATED"/>
    <property type="match status" value="1"/>
</dbReference>
<dbReference type="Proteomes" id="UP000287972">
    <property type="component" value="Unassembled WGS sequence"/>
</dbReference>
<gene>
    <name evidence="2" type="ORF">CEP51_010484</name>
</gene>
<dbReference type="AlphaFoldDB" id="A0A428RED0"/>
<keyword evidence="3" id="KW-1185">Reference proteome</keyword>
<keyword evidence="1" id="KW-1133">Transmembrane helix</keyword>
<feature type="transmembrane region" description="Helical" evidence="1">
    <location>
        <begin position="1042"/>
        <end position="1061"/>
    </location>
</feature>
<name>A0A428RED0_9HYPO</name>
<keyword evidence="1" id="KW-0812">Transmembrane</keyword>
<protein>
    <recommendedName>
        <fullName evidence="4">Heterokaryon incompatibility domain-containing protein</fullName>
    </recommendedName>
</protein>
<accession>A0A428RED0</accession>
<organism evidence="2 3">
    <name type="scientific">Fusarium floridanum</name>
    <dbReference type="NCBI Taxonomy" id="1325733"/>
    <lineage>
        <taxon>Eukaryota</taxon>
        <taxon>Fungi</taxon>
        <taxon>Dikarya</taxon>
        <taxon>Ascomycota</taxon>
        <taxon>Pezizomycotina</taxon>
        <taxon>Sordariomycetes</taxon>
        <taxon>Hypocreomycetidae</taxon>
        <taxon>Hypocreales</taxon>
        <taxon>Nectriaceae</taxon>
        <taxon>Fusarium</taxon>
        <taxon>Fusarium solani species complex</taxon>
    </lineage>
</organism>
<reference evidence="2 3" key="1">
    <citation type="submission" date="2017-06" db="EMBL/GenBank/DDBJ databases">
        <title>Comparative genomic analysis of Ambrosia Fusariam Clade fungi.</title>
        <authorList>
            <person name="Stajich J.E."/>
            <person name="Carrillo J."/>
            <person name="Kijimoto T."/>
            <person name="Eskalen A."/>
            <person name="O'Donnell K."/>
            <person name="Kasson M."/>
        </authorList>
    </citation>
    <scope>NUCLEOTIDE SEQUENCE [LARGE SCALE GENOMIC DNA]</scope>
    <source>
        <strain evidence="2 3">NRRL62606</strain>
    </source>
</reference>
<proteinExistence type="predicted"/>
<dbReference type="PANTHER" id="PTHR39596">
    <property type="match status" value="1"/>
</dbReference>
<evidence type="ECO:0000313" key="3">
    <source>
        <dbReference type="Proteomes" id="UP000287972"/>
    </source>
</evidence>
<comment type="caution">
    <text evidence="2">The sequence shown here is derived from an EMBL/GenBank/DDBJ whole genome shotgun (WGS) entry which is preliminary data.</text>
</comment>